<evidence type="ECO:0000313" key="3">
    <source>
        <dbReference type="EMBL" id="CAG2191497.1"/>
    </source>
</evidence>
<dbReference type="Proteomes" id="UP000683360">
    <property type="component" value="Unassembled WGS sequence"/>
</dbReference>
<dbReference type="AlphaFoldDB" id="A0A8S3Q7P1"/>
<dbReference type="EMBL" id="CAJPWZ010000364">
    <property type="protein sequence ID" value="CAG2191497.1"/>
    <property type="molecule type" value="Genomic_DNA"/>
</dbReference>
<dbReference type="CDD" id="cd19757">
    <property type="entry name" value="Bbox1"/>
    <property type="match status" value="1"/>
</dbReference>
<keyword evidence="1" id="KW-0862">Zinc</keyword>
<evidence type="ECO:0000256" key="1">
    <source>
        <dbReference type="PROSITE-ProRule" id="PRU00024"/>
    </source>
</evidence>
<evidence type="ECO:0000259" key="2">
    <source>
        <dbReference type="PROSITE" id="PS50119"/>
    </source>
</evidence>
<accession>A0A8S3Q7P1</accession>
<dbReference type="GO" id="GO:0008270">
    <property type="term" value="F:zinc ion binding"/>
    <property type="evidence" value="ECO:0007669"/>
    <property type="project" value="UniProtKB-KW"/>
</dbReference>
<sequence>MSPLIHEMFDAVNLKKNIRTNKLIARRVVQLAAFRRPKLADKNKDIRNALVHHGTCSMEMNEFESLWKALEDNVLNYAGVVALTHKKKVKTEIQKLKEETSFEHLKEVVKHSSENIQRDKGITDMVNANCRVDDPEFDAEIMAANNLNQPNSTNEEFAIKSIENKCVFLALEVSRLVLTSKEALEFAVNNLIKKIIKTGNIDTKIKRTVKMELIIKGQITKGLRRQESLICCQSCLDKEKPAFYGCKECDKYMCEQCNAKHNTDPAFIDHKTKYIDPLKYKVKDTYKIRGIKIQDIKMLNDELLVVADGKETN</sequence>
<dbReference type="Gene3D" id="4.10.830.40">
    <property type="match status" value="1"/>
</dbReference>
<protein>
    <recommendedName>
        <fullName evidence="2">B box-type domain-containing protein</fullName>
    </recommendedName>
</protein>
<keyword evidence="4" id="KW-1185">Reference proteome</keyword>
<keyword evidence="1" id="KW-0863">Zinc-finger</keyword>
<proteinExistence type="predicted"/>
<evidence type="ECO:0000313" key="4">
    <source>
        <dbReference type="Proteomes" id="UP000683360"/>
    </source>
</evidence>
<comment type="caution">
    <text evidence="3">The sequence shown here is derived from an EMBL/GenBank/DDBJ whole genome shotgun (WGS) entry which is preliminary data.</text>
</comment>
<gene>
    <name evidence="3" type="ORF">MEDL_6723</name>
</gene>
<feature type="domain" description="B box-type" evidence="2">
    <location>
        <begin position="227"/>
        <end position="275"/>
    </location>
</feature>
<name>A0A8S3Q7P1_MYTED</name>
<organism evidence="3 4">
    <name type="scientific">Mytilus edulis</name>
    <name type="common">Blue mussel</name>
    <dbReference type="NCBI Taxonomy" id="6550"/>
    <lineage>
        <taxon>Eukaryota</taxon>
        <taxon>Metazoa</taxon>
        <taxon>Spiralia</taxon>
        <taxon>Lophotrochozoa</taxon>
        <taxon>Mollusca</taxon>
        <taxon>Bivalvia</taxon>
        <taxon>Autobranchia</taxon>
        <taxon>Pteriomorphia</taxon>
        <taxon>Mytilida</taxon>
        <taxon>Mytiloidea</taxon>
        <taxon>Mytilidae</taxon>
        <taxon>Mytilinae</taxon>
        <taxon>Mytilus</taxon>
    </lineage>
</organism>
<dbReference type="PROSITE" id="PS50119">
    <property type="entry name" value="ZF_BBOX"/>
    <property type="match status" value="1"/>
</dbReference>
<keyword evidence="1" id="KW-0479">Metal-binding</keyword>
<reference evidence="3" key="1">
    <citation type="submission" date="2021-03" db="EMBL/GenBank/DDBJ databases">
        <authorList>
            <person name="Bekaert M."/>
        </authorList>
    </citation>
    <scope>NUCLEOTIDE SEQUENCE</scope>
</reference>
<dbReference type="InterPro" id="IPR000315">
    <property type="entry name" value="Znf_B-box"/>
</dbReference>